<gene>
    <name evidence="1" type="ORF">HXL68_15685</name>
</gene>
<dbReference type="RefSeq" id="WP_157275037.1">
    <property type="nucleotide sequence ID" value="NZ_JARBJQ010000003.1"/>
</dbReference>
<dbReference type="Gene3D" id="1.10.3680.10">
    <property type="entry name" value="TerB-like"/>
    <property type="match status" value="1"/>
</dbReference>
<dbReference type="EMBL" id="JABZMI010000467">
    <property type="protein sequence ID" value="MBF1166465.1"/>
    <property type="molecule type" value="Genomic_DNA"/>
</dbReference>
<comment type="caution">
    <text evidence="1">The sequence shown here is derived from an EMBL/GenBank/DDBJ whole genome shotgun (WGS) entry which is preliminary data.</text>
</comment>
<organism evidence="1 2">
    <name type="scientific">Dechloromonas agitata</name>
    <dbReference type="NCBI Taxonomy" id="73030"/>
    <lineage>
        <taxon>Bacteria</taxon>
        <taxon>Pseudomonadati</taxon>
        <taxon>Pseudomonadota</taxon>
        <taxon>Betaproteobacteria</taxon>
        <taxon>Rhodocyclales</taxon>
        <taxon>Azonexaceae</taxon>
        <taxon>Dechloromonas</taxon>
    </lineage>
</organism>
<accession>A0A930BZA7</accession>
<sequence length="161" mass="17689">MMRLQTRESLPAVFGFRHPLRAYATNSPRAQARLVVLALLADGRLDEREIDTLDRQGILADLGIARSAFGEVLADFCSDVAGQLPVNGDGYQITAKALGGMLDEVSDRTVRKKLLRHMLAVIDSDGHLSVAERNLICSTIEHWQPRREGGRRTPGGDLRTG</sequence>
<dbReference type="InterPro" id="IPR029024">
    <property type="entry name" value="TerB-like"/>
</dbReference>
<evidence type="ECO:0000313" key="2">
    <source>
        <dbReference type="Proteomes" id="UP000718593"/>
    </source>
</evidence>
<reference evidence="1" key="1">
    <citation type="submission" date="2020-04" db="EMBL/GenBank/DDBJ databases">
        <title>Deep metagenomics examines the oral microbiome during advanced dental caries in children, revealing novel taxa and co-occurrences with host molecules.</title>
        <authorList>
            <person name="Baker J.L."/>
            <person name="Morton J.T."/>
            <person name="Dinis M."/>
            <person name="Alvarez R."/>
            <person name="Tran N.C."/>
            <person name="Knight R."/>
            <person name="Edlund A."/>
        </authorList>
    </citation>
    <scope>NUCLEOTIDE SEQUENCE</scope>
    <source>
        <strain evidence="1">JCVI_32_bin.24</strain>
    </source>
</reference>
<dbReference type="CDD" id="cd07177">
    <property type="entry name" value="terB_like"/>
    <property type="match status" value="1"/>
</dbReference>
<dbReference type="SUPFAM" id="SSF158682">
    <property type="entry name" value="TerB-like"/>
    <property type="match status" value="1"/>
</dbReference>
<dbReference type="Proteomes" id="UP000718593">
    <property type="component" value="Unassembled WGS sequence"/>
</dbReference>
<proteinExistence type="predicted"/>
<name>A0A930BZA7_9RHOO</name>
<protein>
    <submittedName>
        <fullName evidence="1">TerB family tellurite resistance protein</fullName>
    </submittedName>
</protein>
<dbReference type="AlphaFoldDB" id="A0A930BZA7"/>
<evidence type="ECO:0000313" key="1">
    <source>
        <dbReference type="EMBL" id="MBF1166465.1"/>
    </source>
</evidence>